<feature type="non-terminal residue" evidence="1">
    <location>
        <position position="1"/>
    </location>
</feature>
<accession>A0A8S1IK87</accession>
<dbReference type="EMBL" id="CAJHUC010000306">
    <property type="protein sequence ID" value="CAD7695096.1"/>
    <property type="molecule type" value="Genomic_DNA"/>
</dbReference>
<dbReference type="OrthoDB" id="687730at2759"/>
<keyword evidence="2" id="KW-1185">Reference proteome</keyword>
<name>A0A8S1IK87_9CHLO</name>
<reference evidence="1" key="1">
    <citation type="submission" date="2020-12" db="EMBL/GenBank/DDBJ databases">
        <authorList>
            <person name="Iha C."/>
        </authorList>
    </citation>
    <scope>NUCLEOTIDE SEQUENCE</scope>
</reference>
<dbReference type="Proteomes" id="UP000708148">
    <property type="component" value="Unassembled WGS sequence"/>
</dbReference>
<organism evidence="1 2">
    <name type="scientific">Ostreobium quekettii</name>
    <dbReference type="NCBI Taxonomy" id="121088"/>
    <lineage>
        <taxon>Eukaryota</taxon>
        <taxon>Viridiplantae</taxon>
        <taxon>Chlorophyta</taxon>
        <taxon>core chlorophytes</taxon>
        <taxon>Ulvophyceae</taxon>
        <taxon>TCBD clade</taxon>
        <taxon>Bryopsidales</taxon>
        <taxon>Ostreobineae</taxon>
        <taxon>Ostreobiaceae</taxon>
        <taxon>Ostreobium</taxon>
    </lineage>
</organism>
<comment type="caution">
    <text evidence="1">The sequence shown here is derived from an EMBL/GenBank/DDBJ whole genome shotgun (WGS) entry which is preliminary data.</text>
</comment>
<sequence length="139" mass="15420">VTFDNMFAEEERDILIEASIPAVEKPMPIHKILQVTVSYFDPISHESVEQGPIVLSIKRTQGTQMTSPDTEVEVTRAIFNATQVIADALVQKERGQTGLATAALDTLLESIPESAVQHPRMEQLIPDVRDVRQELAKAK</sequence>
<evidence type="ECO:0000313" key="1">
    <source>
        <dbReference type="EMBL" id="CAD7695096.1"/>
    </source>
</evidence>
<proteinExistence type="predicted"/>
<protein>
    <submittedName>
        <fullName evidence="1">Uncharacterized protein</fullName>
    </submittedName>
</protein>
<gene>
    <name evidence="1" type="ORF">OSTQU699_LOCUS472</name>
</gene>
<evidence type="ECO:0000313" key="2">
    <source>
        <dbReference type="Proteomes" id="UP000708148"/>
    </source>
</evidence>
<feature type="non-terminal residue" evidence="1">
    <location>
        <position position="139"/>
    </location>
</feature>
<dbReference type="AlphaFoldDB" id="A0A8S1IK87"/>